<gene>
    <name evidence="1" type="ORF">GCM10017161_15890</name>
</gene>
<dbReference type="InterPro" id="IPR022080">
    <property type="entry name" value="DUF3630"/>
</dbReference>
<proteinExistence type="predicted"/>
<dbReference type="Proteomes" id="UP000623842">
    <property type="component" value="Unassembled WGS sequence"/>
</dbReference>
<dbReference type="EMBL" id="BNCK01000003">
    <property type="protein sequence ID" value="GHF88939.1"/>
    <property type="molecule type" value="Genomic_DNA"/>
</dbReference>
<keyword evidence="2" id="KW-1185">Reference proteome</keyword>
<comment type="caution">
    <text evidence="1">The sequence shown here is derived from an EMBL/GenBank/DDBJ whole genome shotgun (WGS) entry which is preliminary data.</text>
</comment>
<protein>
    <recommendedName>
        <fullName evidence="3">DUF3630 family protein</fullName>
    </recommendedName>
</protein>
<organism evidence="1 2">
    <name type="scientific">Thalassotalea marina</name>
    <dbReference type="NCBI Taxonomy" id="1673741"/>
    <lineage>
        <taxon>Bacteria</taxon>
        <taxon>Pseudomonadati</taxon>
        <taxon>Pseudomonadota</taxon>
        <taxon>Gammaproteobacteria</taxon>
        <taxon>Alteromonadales</taxon>
        <taxon>Colwelliaceae</taxon>
        <taxon>Thalassotalea</taxon>
    </lineage>
</organism>
<evidence type="ECO:0000313" key="1">
    <source>
        <dbReference type="EMBL" id="GHF88939.1"/>
    </source>
</evidence>
<dbReference type="RefSeq" id="WP_189768996.1">
    <property type="nucleotide sequence ID" value="NZ_BNCK01000003.1"/>
</dbReference>
<reference evidence="1" key="1">
    <citation type="journal article" date="2014" name="Int. J. Syst. Evol. Microbiol.">
        <title>Complete genome sequence of Corynebacterium casei LMG S-19264T (=DSM 44701T), isolated from a smear-ripened cheese.</title>
        <authorList>
            <consortium name="US DOE Joint Genome Institute (JGI-PGF)"/>
            <person name="Walter F."/>
            <person name="Albersmeier A."/>
            <person name="Kalinowski J."/>
            <person name="Ruckert C."/>
        </authorList>
    </citation>
    <scope>NUCLEOTIDE SEQUENCE</scope>
    <source>
        <strain evidence="1">KCTC 42731</strain>
    </source>
</reference>
<name>A0A919BH63_9GAMM</name>
<evidence type="ECO:0000313" key="2">
    <source>
        <dbReference type="Proteomes" id="UP000623842"/>
    </source>
</evidence>
<evidence type="ECO:0008006" key="3">
    <source>
        <dbReference type="Google" id="ProtNLM"/>
    </source>
</evidence>
<accession>A0A919BH63</accession>
<sequence length="111" mass="12832">MGLDQLIVNFTVKVKENFQQVIVFSCEPQWQQEDITVIAKIITEQHAGLSVKEANRGLDRESYLVTDGNADYWLHFEYYSQSIWIESLSEHTVLHIESLFKTLIKTQNADG</sequence>
<reference evidence="1" key="2">
    <citation type="submission" date="2020-09" db="EMBL/GenBank/DDBJ databases">
        <authorList>
            <person name="Sun Q."/>
            <person name="Kim S."/>
        </authorList>
    </citation>
    <scope>NUCLEOTIDE SEQUENCE</scope>
    <source>
        <strain evidence="1">KCTC 42731</strain>
    </source>
</reference>
<dbReference type="Pfam" id="PF12305">
    <property type="entry name" value="DUF3630"/>
    <property type="match status" value="1"/>
</dbReference>
<dbReference type="AlphaFoldDB" id="A0A919BH63"/>